<sequence>MNGKIAVFFDNHIEANHFHIVDVRDVRLGASALRRVVETGRALSNHHGCKLLYSQFEKT</sequence>
<dbReference type="EMBL" id="QKXF01000658">
    <property type="protein sequence ID" value="RQM10008.1"/>
    <property type="molecule type" value="Genomic_DNA"/>
</dbReference>
<dbReference type="AlphaFoldDB" id="A0A3M6VIR2"/>
<gene>
    <name evidence="2" type="ORF">DD237_006877</name>
    <name evidence="1" type="ORF">DD238_006530</name>
</gene>
<protein>
    <submittedName>
        <fullName evidence="1">Uncharacterized protein</fullName>
    </submittedName>
</protein>
<comment type="caution">
    <text evidence="1">The sequence shown here is derived from an EMBL/GenBank/DDBJ whole genome shotgun (WGS) entry which is preliminary data.</text>
</comment>
<organism evidence="1 3">
    <name type="scientific">Peronospora effusa</name>
    <dbReference type="NCBI Taxonomy" id="542832"/>
    <lineage>
        <taxon>Eukaryota</taxon>
        <taxon>Sar</taxon>
        <taxon>Stramenopiles</taxon>
        <taxon>Oomycota</taxon>
        <taxon>Peronosporomycetes</taxon>
        <taxon>Peronosporales</taxon>
        <taxon>Peronosporaceae</taxon>
        <taxon>Peronospora</taxon>
    </lineage>
</organism>
<evidence type="ECO:0000313" key="2">
    <source>
        <dbReference type="EMBL" id="RQM10008.1"/>
    </source>
</evidence>
<dbReference type="EMBL" id="QLLG01000186">
    <property type="protein sequence ID" value="RMX66818.1"/>
    <property type="molecule type" value="Genomic_DNA"/>
</dbReference>
<accession>A0A3M6VIR2</accession>
<evidence type="ECO:0000313" key="1">
    <source>
        <dbReference type="EMBL" id="RMX66818.1"/>
    </source>
</evidence>
<name>A0A3M6VIR2_9STRA</name>
<dbReference type="Proteomes" id="UP000282087">
    <property type="component" value="Unassembled WGS sequence"/>
</dbReference>
<dbReference type="Proteomes" id="UP000286097">
    <property type="component" value="Unassembled WGS sequence"/>
</dbReference>
<dbReference type="VEuPathDB" id="FungiDB:DD237_006877"/>
<evidence type="ECO:0000313" key="4">
    <source>
        <dbReference type="Proteomes" id="UP000286097"/>
    </source>
</evidence>
<evidence type="ECO:0000313" key="3">
    <source>
        <dbReference type="Proteomes" id="UP000282087"/>
    </source>
</evidence>
<keyword evidence="3" id="KW-1185">Reference proteome</keyword>
<reference evidence="3 4" key="1">
    <citation type="submission" date="2018-06" db="EMBL/GenBank/DDBJ databases">
        <title>Comparative genomics of downy mildews reveals potential adaptations to biotrophy.</title>
        <authorList>
            <person name="Fletcher K."/>
            <person name="Klosterman S.J."/>
            <person name="Derevnina L."/>
            <person name="Martin F."/>
            <person name="Koike S."/>
            <person name="Reyes Chin-Wo S."/>
            <person name="Mou B."/>
            <person name="Michelmore R."/>
        </authorList>
    </citation>
    <scope>NUCLEOTIDE SEQUENCE [LARGE SCALE GENOMIC DNA]</scope>
    <source>
        <strain evidence="2 4">R13</strain>
        <strain evidence="1 3">R14</strain>
    </source>
</reference>
<proteinExistence type="predicted"/>